<evidence type="ECO:0000259" key="1">
    <source>
        <dbReference type="Pfam" id="PF04101"/>
    </source>
</evidence>
<keyword evidence="3" id="KW-1185">Reference proteome</keyword>
<proteinExistence type="predicted"/>
<accession>A0A841LAP1</accession>
<evidence type="ECO:0000313" key="2">
    <source>
        <dbReference type="EMBL" id="MBB6226222.1"/>
    </source>
</evidence>
<sequence>MSGTFVSVGNCTQPFPRLLDAIAALAPTLPQPLVVQHGAGSFTLANASASASAFLPMADFEARVANAELLVLHAGAGSVIHAVRAGRMPVVMPRRAALGEHVDDHQLEFARALDAAGRVAMAETPADLPAAIARSVARLHGDGGSDPATSRMLGLVEATLARYAAEKSGQSAAWR</sequence>
<evidence type="ECO:0000313" key="3">
    <source>
        <dbReference type="Proteomes" id="UP000538147"/>
    </source>
</evidence>
<dbReference type="EMBL" id="JACIIV010000002">
    <property type="protein sequence ID" value="MBB6226222.1"/>
    <property type="molecule type" value="Genomic_DNA"/>
</dbReference>
<dbReference type="Pfam" id="PF04101">
    <property type="entry name" value="Glyco_tran_28_C"/>
    <property type="match status" value="1"/>
</dbReference>
<organism evidence="2 3">
    <name type="scientific">Polymorphobacter multimanifer</name>
    <dbReference type="NCBI Taxonomy" id="1070431"/>
    <lineage>
        <taxon>Bacteria</taxon>
        <taxon>Pseudomonadati</taxon>
        <taxon>Pseudomonadota</taxon>
        <taxon>Alphaproteobacteria</taxon>
        <taxon>Sphingomonadales</taxon>
        <taxon>Sphingosinicellaceae</taxon>
        <taxon>Polymorphobacter</taxon>
    </lineage>
</organism>
<dbReference type="AlphaFoldDB" id="A0A841LAP1"/>
<feature type="domain" description="Glycosyl transferase family 28 C-terminal" evidence="1">
    <location>
        <begin position="5"/>
        <end position="135"/>
    </location>
</feature>
<comment type="caution">
    <text evidence="2">The sequence shown here is derived from an EMBL/GenBank/DDBJ whole genome shotgun (WGS) entry which is preliminary data.</text>
</comment>
<dbReference type="GO" id="GO:0016758">
    <property type="term" value="F:hexosyltransferase activity"/>
    <property type="evidence" value="ECO:0007669"/>
    <property type="project" value="InterPro"/>
</dbReference>
<dbReference type="InterPro" id="IPR007235">
    <property type="entry name" value="Glyco_trans_28_C"/>
</dbReference>
<dbReference type="Gene3D" id="3.40.50.2000">
    <property type="entry name" value="Glycogen Phosphorylase B"/>
    <property type="match status" value="1"/>
</dbReference>
<protein>
    <submittedName>
        <fullName evidence="2">UDP-N-acetylglucosamine transferase subunit ALG13</fullName>
    </submittedName>
</protein>
<keyword evidence="2" id="KW-0808">Transferase</keyword>
<name>A0A841LAP1_9SPHN</name>
<dbReference type="SUPFAM" id="SSF53756">
    <property type="entry name" value="UDP-Glycosyltransferase/glycogen phosphorylase"/>
    <property type="match status" value="1"/>
</dbReference>
<dbReference type="Proteomes" id="UP000538147">
    <property type="component" value="Unassembled WGS sequence"/>
</dbReference>
<dbReference type="RefSeq" id="WP_184194504.1">
    <property type="nucleotide sequence ID" value="NZ_BMOX01000035.1"/>
</dbReference>
<reference evidence="2 3" key="1">
    <citation type="submission" date="2020-08" db="EMBL/GenBank/DDBJ databases">
        <title>Genomic Encyclopedia of Type Strains, Phase IV (KMG-IV): sequencing the most valuable type-strain genomes for metagenomic binning, comparative biology and taxonomic classification.</title>
        <authorList>
            <person name="Goeker M."/>
        </authorList>
    </citation>
    <scope>NUCLEOTIDE SEQUENCE [LARGE SCALE GENOMIC DNA]</scope>
    <source>
        <strain evidence="2 3">DSM 102189</strain>
    </source>
</reference>
<gene>
    <name evidence="2" type="ORF">FHS79_000375</name>
</gene>